<keyword evidence="3" id="KW-0808">Transferase</keyword>
<dbReference type="SUPFAM" id="SSF56112">
    <property type="entry name" value="Protein kinase-like (PK-like)"/>
    <property type="match status" value="1"/>
</dbReference>
<keyword evidence="1" id="KW-0547">Nucleotide-binding</keyword>
<dbReference type="PROSITE" id="PS00109">
    <property type="entry name" value="PROTEIN_KINASE_TYR"/>
    <property type="match status" value="1"/>
</dbReference>
<reference evidence="3 4" key="1">
    <citation type="submission" date="2021-03" db="EMBL/GenBank/DDBJ databases">
        <title>Sequencing the genomes of 1000 actinobacteria strains.</title>
        <authorList>
            <person name="Klenk H.-P."/>
        </authorList>
    </citation>
    <scope>NUCLEOTIDE SEQUENCE [LARGE SCALE GENOMIC DNA]</scope>
    <source>
        <strain evidence="3 4">DSM 15454</strain>
    </source>
</reference>
<accession>A0ABS4WHD4</accession>
<evidence type="ECO:0000313" key="4">
    <source>
        <dbReference type="Proteomes" id="UP000766570"/>
    </source>
</evidence>
<dbReference type="InterPro" id="IPR000719">
    <property type="entry name" value="Prot_kinase_dom"/>
</dbReference>
<feature type="binding site" evidence="1">
    <location>
        <position position="178"/>
    </location>
    <ligand>
        <name>ATP</name>
        <dbReference type="ChEBI" id="CHEBI:30616"/>
    </ligand>
</feature>
<dbReference type="InterPro" id="IPR051286">
    <property type="entry name" value="JAK"/>
</dbReference>
<proteinExistence type="predicted"/>
<feature type="domain" description="Protein kinase" evidence="2">
    <location>
        <begin position="148"/>
        <end position="384"/>
    </location>
</feature>
<dbReference type="RefSeq" id="WP_209909529.1">
    <property type="nucleotide sequence ID" value="NZ_BAAAMI010000013.1"/>
</dbReference>
<gene>
    <name evidence="3" type="ORF">JOF46_003531</name>
</gene>
<organism evidence="3 4">
    <name type="scientific">Paeniglutamicibacter psychrophenolicus</name>
    <dbReference type="NCBI Taxonomy" id="257454"/>
    <lineage>
        <taxon>Bacteria</taxon>
        <taxon>Bacillati</taxon>
        <taxon>Actinomycetota</taxon>
        <taxon>Actinomycetes</taxon>
        <taxon>Micrococcales</taxon>
        <taxon>Micrococcaceae</taxon>
        <taxon>Paeniglutamicibacter</taxon>
    </lineage>
</organism>
<name>A0ABS4WHD4_9MICC</name>
<dbReference type="PROSITE" id="PS50011">
    <property type="entry name" value="PROTEIN_KINASE_DOM"/>
    <property type="match status" value="1"/>
</dbReference>
<dbReference type="EMBL" id="JAGIOE010000001">
    <property type="protein sequence ID" value="MBP2375619.1"/>
    <property type="molecule type" value="Genomic_DNA"/>
</dbReference>
<dbReference type="PANTHER" id="PTHR45807">
    <property type="entry name" value="TYROSINE-PROTEIN KINASE HOPSCOTCH"/>
    <property type="match status" value="1"/>
</dbReference>
<sequence>MLSPEFVLQDLQEKYGSLPVDARYLRLYSTVDPRLRDCFAHFHEQLNGLFGFLNMKKTRGGHFNADQSRELMDLATDIGQSETTLNRVGITVALSPGYDVALEGARKFLVSSGGSPIPEEFGPIDLEEYLPIFSTPKQNVRLKKTGKDYPLKMIGEGSYAQVFKYRDDEYRMHVAVKKARNTLDTQELMRFKAEYDVLRDLNFPYILKVYGYDHSGPSYSMEYCDFTLLKYISENNTKLNFGVRKRIAQQFLYGINHLSVKEILHRDLSFTNVLVQQFDAGTVQVKLSDFGLHKRPNSILTRTGTLMKGTIIDPTLSHFREYSLTNEIHAVGHILSFIFTGRESLELGANALGHIITKCVDHDVQKRYTAIPEIIGDVSVLTTS</sequence>
<evidence type="ECO:0000259" key="2">
    <source>
        <dbReference type="PROSITE" id="PS50011"/>
    </source>
</evidence>
<evidence type="ECO:0000256" key="1">
    <source>
        <dbReference type="PROSITE-ProRule" id="PRU10141"/>
    </source>
</evidence>
<dbReference type="InterPro" id="IPR017441">
    <property type="entry name" value="Protein_kinase_ATP_BS"/>
</dbReference>
<dbReference type="PROSITE" id="PS00107">
    <property type="entry name" value="PROTEIN_KINASE_ATP"/>
    <property type="match status" value="1"/>
</dbReference>
<dbReference type="Proteomes" id="UP000766570">
    <property type="component" value="Unassembled WGS sequence"/>
</dbReference>
<dbReference type="InterPro" id="IPR011009">
    <property type="entry name" value="Kinase-like_dom_sf"/>
</dbReference>
<comment type="caution">
    <text evidence="3">The sequence shown here is derived from an EMBL/GenBank/DDBJ whole genome shotgun (WGS) entry which is preliminary data.</text>
</comment>
<dbReference type="CDD" id="cd00180">
    <property type="entry name" value="PKc"/>
    <property type="match status" value="1"/>
</dbReference>
<dbReference type="GO" id="GO:0016740">
    <property type="term" value="F:transferase activity"/>
    <property type="evidence" value="ECO:0007669"/>
    <property type="project" value="UniProtKB-KW"/>
</dbReference>
<dbReference type="InterPro" id="IPR008266">
    <property type="entry name" value="Tyr_kinase_AS"/>
</dbReference>
<evidence type="ECO:0000313" key="3">
    <source>
        <dbReference type="EMBL" id="MBP2375619.1"/>
    </source>
</evidence>
<dbReference type="Pfam" id="PF00069">
    <property type="entry name" value="Pkinase"/>
    <property type="match status" value="1"/>
</dbReference>
<dbReference type="Gene3D" id="1.10.510.10">
    <property type="entry name" value="Transferase(Phosphotransferase) domain 1"/>
    <property type="match status" value="1"/>
</dbReference>
<dbReference type="PANTHER" id="PTHR45807:SF7">
    <property type="entry name" value="TYROSINE-PROTEIN KINASE HOPSCOTCH"/>
    <property type="match status" value="1"/>
</dbReference>
<keyword evidence="4" id="KW-1185">Reference proteome</keyword>
<protein>
    <submittedName>
        <fullName evidence="3">tRNA A-37 threonylcarbamoyl transferase component Bud32</fullName>
    </submittedName>
</protein>
<keyword evidence="1" id="KW-0067">ATP-binding</keyword>